<evidence type="ECO:0000259" key="12">
    <source>
        <dbReference type="PROSITE" id="PS50262"/>
    </source>
</evidence>
<dbReference type="GO" id="GO:0045202">
    <property type="term" value="C:synapse"/>
    <property type="evidence" value="ECO:0007669"/>
    <property type="project" value="GOC"/>
</dbReference>
<evidence type="ECO:0000256" key="10">
    <source>
        <dbReference type="SAM" id="MobiDB-lite"/>
    </source>
</evidence>
<dbReference type="PANTHER" id="PTHR24248">
    <property type="entry name" value="ADRENERGIC RECEPTOR-RELATED G-PROTEIN COUPLED RECEPTOR"/>
    <property type="match status" value="1"/>
</dbReference>
<feature type="compositionally biased region" description="Low complexity" evidence="10">
    <location>
        <begin position="163"/>
        <end position="175"/>
    </location>
</feature>
<reference evidence="13" key="1">
    <citation type="journal article" date="2023" name="Mol. Biol. Evol.">
        <title>Third-Generation Sequencing Reveals the Adaptive Role of the Epigenome in Three Deep-Sea Polychaetes.</title>
        <authorList>
            <person name="Perez M."/>
            <person name="Aroh O."/>
            <person name="Sun Y."/>
            <person name="Lan Y."/>
            <person name="Juniper S.K."/>
            <person name="Young C.R."/>
            <person name="Angers B."/>
            <person name="Qian P.Y."/>
        </authorList>
    </citation>
    <scope>NUCLEOTIDE SEQUENCE</scope>
    <source>
        <strain evidence="13">P08H-3</strain>
    </source>
</reference>
<keyword evidence="5" id="KW-0297">G-protein coupled receptor</keyword>
<keyword evidence="8" id="KW-0675">Receptor</keyword>
<dbReference type="PANTHER" id="PTHR24248:SF125">
    <property type="entry name" value="DOPAMINE D2-LIKE RECEPTOR"/>
    <property type="match status" value="1"/>
</dbReference>
<evidence type="ECO:0000256" key="3">
    <source>
        <dbReference type="ARBA" id="ARBA00022692"/>
    </source>
</evidence>
<evidence type="ECO:0000256" key="4">
    <source>
        <dbReference type="ARBA" id="ARBA00022989"/>
    </source>
</evidence>
<evidence type="ECO:0000313" key="13">
    <source>
        <dbReference type="EMBL" id="KAK2158138.1"/>
    </source>
</evidence>
<feature type="transmembrane region" description="Helical" evidence="11">
    <location>
        <begin position="244"/>
        <end position="264"/>
    </location>
</feature>
<keyword evidence="7" id="KW-1015">Disulfide bond</keyword>
<evidence type="ECO:0000256" key="2">
    <source>
        <dbReference type="ARBA" id="ARBA00022475"/>
    </source>
</evidence>
<evidence type="ECO:0000256" key="11">
    <source>
        <dbReference type="SAM" id="Phobius"/>
    </source>
</evidence>
<dbReference type="AlphaFoldDB" id="A0AAD9N7C1"/>
<feature type="region of interest" description="Disordered" evidence="10">
    <location>
        <begin position="1"/>
        <end position="40"/>
    </location>
</feature>
<keyword evidence="2" id="KW-1003">Cell membrane</keyword>
<gene>
    <name evidence="13" type="ORF">LSH36_176g04006</name>
</gene>
<comment type="caution">
    <text evidence="13">The sequence shown here is derived from an EMBL/GenBank/DDBJ whole genome shotgun (WGS) entry which is preliminary data.</text>
</comment>
<organism evidence="13 14">
    <name type="scientific">Paralvinella palmiformis</name>
    <dbReference type="NCBI Taxonomy" id="53620"/>
    <lineage>
        <taxon>Eukaryota</taxon>
        <taxon>Metazoa</taxon>
        <taxon>Spiralia</taxon>
        <taxon>Lophotrochozoa</taxon>
        <taxon>Annelida</taxon>
        <taxon>Polychaeta</taxon>
        <taxon>Sedentaria</taxon>
        <taxon>Canalipalpata</taxon>
        <taxon>Terebellida</taxon>
        <taxon>Terebelliformia</taxon>
        <taxon>Alvinellidae</taxon>
        <taxon>Paralvinella</taxon>
    </lineage>
</organism>
<dbReference type="GO" id="GO:0005886">
    <property type="term" value="C:plasma membrane"/>
    <property type="evidence" value="ECO:0007669"/>
    <property type="project" value="UniProtKB-SubCell"/>
</dbReference>
<feature type="transmembrane region" description="Helical" evidence="11">
    <location>
        <begin position="284"/>
        <end position="307"/>
    </location>
</feature>
<dbReference type="Gene3D" id="1.20.1070.10">
    <property type="entry name" value="Rhodopsin 7-helix transmembrane proteins"/>
    <property type="match status" value="1"/>
</dbReference>
<dbReference type="Pfam" id="PF00001">
    <property type="entry name" value="7tm_1"/>
    <property type="match status" value="1"/>
</dbReference>
<sequence length="324" mass="35979">MRAKKGVKKPKPTPNSLNVIENRAQTGRTTSDASATEDSCHKELLPVSGNSAAHARSLMRSPIAEETSFTNYNVRLNTTTENSGDDSSHSQSQNDAAQIQFPVSDDEAHVIPNDKSTDPALSATSDDNGAALATNHRCRDPDTGYVPPTRVVVETHAPGVVGSSTSTLTTHKTLLSPPPRRPIMNPGVGVKVYTPGRRSRRNGAESPKKSVTKFNFHLHRAHSKKKKDVRSCSSRRERKATKTLAIVLGVFLLCWVPFFTVNIMNAICIRFELFDRPECNIDGMLFSFFVWLGYINSFLNPVIYTIFNVEFRRSFKKLLFQPCK</sequence>
<evidence type="ECO:0000256" key="6">
    <source>
        <dbReference type="ARBA" id="ARBA00023136"/>
    </source>
</evidence>
<dbReference type="GO" id="GO:0004930">
    <property type="term" value="F:G protein-coupled receptor activity"/>
    <property type="evidence" value="ECO:0007669"/>
    <property type="project" value="UniProtKB-KW"/>
</dbReference>
<feature type="compositionally biased region" description="Polar residues" evidence="10">
    <location>
        <begin position="14"/>
        <end position="37"/>
    </location>
</feature>
<evidence type="ECO:0000313" key="14">
    <source>
        <dbReference type="Proteomes" id="UP001208570"/>
    </source>
</evidence>
<feature type="compositionally biased region" description="Basic residues" evidence="10">
    <location>
        <begin position="1"/>
        <end position="11"/>
    </location>
</feature>
<dbReference type="SUPFAM" id="SSF81321">
    <property type="entry name" value="Family A G protein-coupled receptor-like"/>
    <property type="match status" value="1"/>
</dbReference>
<evidence type="ECO:0000256" key="1">
    <source>
        <dbReference type="ARBA" id="ARBA00004651"/>
    </source>
</evidence>
<dbReference type="InterPro" id="IPR017452">
    <property type="entry name" value="GPCR_Rhodpsn_7TM"/>
</dbReference>
<evidence type="ECO:0000256" key="5">
    <source>
        <dbReference type="ARBA" id="ARBA00023040"/>
    </source>
</evidence>
<dbReference type="PROSITE" id="PS50262">
    <property type="entry name" value="G_PROTEIN_RECEP_F1_2"/>
    <property type="match status" value="1"/>
</dbReference>
<feature type="domain" description="G-protein coupled receptors family 1 profile" evidence="12">
    <location>
        <begin position="218"/>
        <end position="304"/>
    </location>
</feature>
<feature type="region of interest" description="Disordered" evidence="10">
    <location>
        <begin position="162"/>
        <end position="188"/>
    </location>
</feature>
<evidence type="ECO:0000256" key="9">
    <source>
        <dbReference type="ARBA" id="ARBA00023224"/>
    </source>
</evidence>
<keyword evidence="6 11" id="KW-0472">Membrane</keyword>
<accession>A0AAD9N7C1</accession>
<keyword evidence="14" id="KW-1185">Reference proteome</keyword>
<keyword evidence="3 11" id="KW-0812">Transmembrane</keyword>
<dbReference type="InterPro" id="IPR000276">
    <property type="entry name" value="GPCR_Rhodpsn"/>
</dbReference>
<dbReference type="GO" id="GO:0001591">
    <property type="term" value="F:dopamine neurotransmitter receptor activity, coupled via Gi/Go"/>
    <property type="evidence" value="ECO:0007669"/>
    <property type="project" value="TreeGrafter"/>
</dbReference>
<comment type="subcellular location">
    <subcellularLocation>
        <location evidence="1">Cell membrane</location>
        <topology evidence="1">Multi-pass membrane protein</topology>
    </subcellularLocation>
</comment>
<feature type="region of interest" description="Disordered" evidence="10">
    <location>
        <begin position="109"/>
        <end position="145"/>
    </location>
</feature>
<keyword evidence="9" id="KW-0807">Transducer</keyword>
<dbReference type="PRINTS" id="PR00237">
    <property type="entry name" value="GPCRRHODOPSN"/>
</dbReference>
<dbReference type="EMBL" id="JAODUP010000176">
    <property type="protein sequence ID" value="KAK2158138.1"/>
    <property type="molecule type" value="Genomic_DNA"/>
</dbReference>
<evidence type="ECO:0000256" key="8">
    <source>
        <dbReference type="ARBA" id="ARBA00023170"/>
    </source>
</evidence>
<keyword evidence="4 11" id="KW-1133">Transmembrane helix</keyword>
<protein>
    <recommendedName>
        <fullName evidence="12">G-protein coupled receptors family 1 profile domain-containing protein</fullName>
    </recommendedName>
</protein>
<name>A0AAD9N7C1_9ANNE</name>
<proteinExistence type="predicted"/>
<dbReference type="Proteomes" id="UP001208570">
    <property type="component" value="Unassembled WGS sequence"/>
</dbReference>
<evidence type="ECO:0000256" key="7">
    <source>
        <dbReference type="ARBA" id="ARBA00023157"/>
    </source>
</evidence>